<name>A0A0B6Z4L3_9EUPU</name>
<feature type="compositionally biased region" description="Acidic residues" evidence="1">
    <location>
        <begin position="23"/>
        <end position="34"/>
    </location>
</feature>
<protein>
    <submittedName>
        <fullName evidence="2">Uncharacterized protein</fullName>
    </submittedName>
</protein>
<feature type="non-terminal residue" evidence="2">
    <location>
        <position position="132"/>
    </location>
</feature>
<proteinExistence type="predicted"/>
<dbReference type="AlphaFoldDB" id="A0A0B6Z4L3"/>
<feature type="compositionally biased region" description="Polar residues" evidence="1">
    <location>
        <begin position="1"/>
        <end position="22"/>
    </location>
</feature>
<dbReference type="EMBL" id="HACG01015971">
    <property type="protein sequence ID" value="CEK62836.1"/>
    <property type="molecule type" value="Transcribed_RNA"/>
</dbReference>
<evidence type="ECO:0000256" key="1">
    <source>
        <dbReference type="SAM" id="MobiDB-lite"/>
    </source>
</evidence>
<evidence type="ECO:0000313" key="2">
    <source>
        <dbReference type="EMBL" id="CEK62836.1"/>
    </source>
</evidence>
<feature type="compositionally biased region" description="Basic residues" evidence="1">
    <location>
        <begin position="91"/>
        <end position="101"/>
    </location>
</feature>
<feature type="region of interest" description="Disordered" evidence="1">
    <location>
        <begin position="1"/>
        <end position="35"/>
    </location>
</feature>
<gene>
    <name evidence="2" type="primary">ORF46271</name>
</gene>
<accession>A0A0B6Z4L3</accession>
<organism evidence="2">
    <name type="scientific">Arion vulgaris</name>
    <dbReference type="NCBI Taxonomy" id="1028688"/>
    <lineage>
        <taxon>Eukaryota</taxon>
        <taxon>Metazoa</taxon>
        <taxon>Spiralia</taxon>
        <taxon>Lophotrochozoa</taxon>
        <taxon>Mollusca</taxon>
        <taxon>Gastropoda</taxon>
        <taxon>Heterobranchia</taxon>
        <taxon>Euthyneura</taxon>
        <taxon>Panpulmonata</taxon>
        <taxon>Eupulmonata</taxon>
        <taxon>Stylommatophora</taxon>
        <taxon>Helicina</taxon>
        <taxon>Arionoidea</taxon>
        <taxon>Arionidae</taxon>
        <taxon>Arion</taxon>
    </lineage>
</organism>
<feature type="region of interest" description="Disordered" evidence="1">
    <location>
        <begin position="63"/>
        <end position="105"/>
    </location>
</feature>
<reference evidence="2" key="1">
    <citation type="submission" date="2014-12" db="EMBL/GenBank/DDBJ databases">
        <title>Insight into the proteome of Arion vulgaris.</title>
        <authorList>
            <person name="Aradska J."/>
            <person name="Bulat T."/>
            <person name="Smidak R."/>
            <person name="Sarate P."/>
            <person name="Gangsoo J."/>
            <person name="Sialana F."/>
            <person name="Bilban M."/>
            <person name="Lubec G."/>
        </authorList>
    </citation>
    <scope>NUCLEOTIDE SEQUENCE</scope>
    <source>
        <tissue evidence="2">Skin</tissue>
    </source>
</reference>
<feature type="non-terminal residue" evidence="2">
    <location>
        <position position="1"/>
    </location>
</feature>
<sequence>SDSRVSHQSATNRIKSTGSSLTDLEDNVASETETDINLSDNMMEQEAGATVFENIKQHGTDETLKARTRSTSEAAIHMPDDDGVEDEGKTKGTKKRGQKLKKTSEKRTAFDGRKVVFVTEFTQTDWKWKDKV</sequence>